<feature type="active site" description="Nucleophile" evidence="6">
    <location>
        <position position="489"/>
    </location>
</feature>
<dbReference type="PANTHER" id="PTHR45904">
    <property type="entry name" value="TRNA (URACIL-5-)-METHYLTRANSFERASE"/>
    <property type="match status" value="1"/>
</dbReference>
<dbReference type="PROSITE" id="PS01230">
    <property type="entry name" value="TRMA_1"/>
    <property type="match status" value="1"/>
</dbReference>
<organism evidence="9 10">
    <name type="scientific">Lottia gigantea</name>
    <name type="common">Giant owl limpet</name>
    <dbReference type="NCBI Taxonomy" id="225164"/>
    <lineage>
        <taxon>Eukaryota</taxon>
        <taxon>Metazoa</taxon>
        <taxon>Spiralia</taxon>
        <taxon>Lophotrochozoa</taxon>
        <taxon>Mollusca</taxon>
        <taxon>Gastropoda</taxon>
        <taxon>Patellogastropoda</taxon>
        <taxon>Lottioidea</taxon>
        <taxon>Lottiidae</taxon>
        <taxon>Lottia</taxon>
    </lineage>
</organism>
<dbReference type="GO" id="GO:0006396">
    <property type="term" value="P:RNA processing"/>
    <property type="evidence" value="ECO:0007669"/>
    <property type="project" value="InterPro"/>
</dbReference>
<evidence type="ECO:0000256" key="5">
    <source>
        <dbReference type="ARBA" id="ARBA00047278"/>
    </source>
</evidence>
<dbReference type="EC" id="2.1.1.35" evidence="4"/>
<dbReference type="InterPro" id="IPR010280">
    <property type="entry name" value="U5_MeTrfase_fam"/>
</dbReference>
<dbReference type="STRING" id="225164.V4AE71"/>
<comment type="similarity">
    <text evidence="6">Belongs to the class I-like SAM-binding methyltransferase superfamily. RNA M5U methyltransferase family.</text>
</comment>
<dbReference type="InterPro" id="IPR034262">
    <property type="entry name" value="TRMT2A_RRM"/>
</dbReference>
<sequence>MDQDTKLGESIDPFHYLKTDEFTSEIYKIEIYNLPRKFGFAQLKKRLNGTLGLKCHKINNPQAKAAFVTFRCEEDREEALKKINEHVWKGQKLSAKVAKPRADPLLRKRKQEKDVYHRLFYFRIKNSVTPYWNVDYEEQLKRKTQSIVDVLISVAKRPDVKQLFVNQRKKYNEMCCELLPIIPSPVIEKYRNKCEFSIGKNVEGKDNCVGFRYGLYKDGFSTVGDISDIAFLPDSLKSVAKSFEEFLSTSPYKSYHQGTHEGHWRQLTVRATRAGSIMIIPEFYTKNISQEDLEIEKKRLVEFYTVGEGKTQNINSLYFTPFQSGEGQHIKTYEHLFGDQTIKEQMLNMTFQISPDAFFQVNTSAAEVLYNKIGEWCNIKPDVKTTVLDICCGTGTIGLALAKKVTKVIGVEMCQQAIDDAKQNAKLNEIKNVEYYCSRAEEAIVTIIKTIWTPNVVAVVDPPRAGLHKTVLRSLRVCRRIKRLIYVSCSPQSAKDNFIDLVRPPTKKLKGQPYKLIKAVPVDLFPMTPHCELLLLFERDLSQTNDSSGSDFEMTSAESKTDSSKKADASNPSAEITKKDNSSVQSVPANIDDKTENVKSKLEDAEPIKNDSKPTA</sequence>
<dbReference type="SUPFAM" id="SSF53335">
    <property type="entry name" value="S-adenosyl-L-methionine-dependent methyltransferases"/>
    <property type="match status" value="1"/>
</dbReference>
<keyword evidence="2 6" id="KW-0808">Transferase</keyword>
<dbReference type="InterPro" id="IPR045850">
    <property type="entry name" value="TRM2_met"/>
</dbReference>
<evidence type="ECO:0000256" key="3">
    <source>
        <dbReference type="ARBA" id="ARBA00022691"/>
    </source>
</evidence>
<dbReference type="GeneID" id="20232044"/>
<comment type="caution">
    <text evidence="6">Lacks conserved residue(s) required for the propagation of feature annotation.</text>
</comment>
<name>V4AE71_LOTGI</name>
<dbReference type="InterPro" id="IPR030390">
    <property type="entry name" value="MeTrfase_TrmA_AS"/>
</dbReference>
<dbReference type="OMA" id="TPLWNMP"/>
<feature type="binding site" evidence="6">
    <location>
        <position position="461"/>
    </location>
    <ligand>
        <name>S-adenosyl-L-methionine</name>
        <dbReference type="ChEBI" id="CHEBI:59789"/>
    </ligand>
</feature>
<evidence type="ECO:0000256" key="8">
    <source>
        <dbReference type="SAM" id="MobiDB-lite"/>
    </source>
</evidence>
<feature type="binding site" evidence="6">
    <location>
        <position position="360"/>
    </location>
    <ligand>
        <name>S-adenosyl-L-methionine</name>
        <dbReference type="ChEBI" id="CHEBI:59789"/>
    </ligand>
</feature>
<comment type="catalytic activity">
    <reaction evidence="5">
        <text>uridine(54) in tRNA + S-adenosyl-L-methionine = 5-methyluridine(54) in tRNA + S-adenosyl-L-homocysteine + H(+)</text>
        <dbReference type="Rhea" id="RHEA:42712"/>
        <dbReference type="Rhea" id="RHEA-COMP:10167"/>
        <dbReference type="Rhea" id="RHEA-COMP:10193"/>
        <dbReference type="ChEBI" id="CHEBI:15378"/>
        <dbReference type="ChEBI" id="CHEBI:57856"/>
        <dbReference type="ChEBI" id="CHEBI:59789"/>
        <dbReference type="ChEBI" id="CHEBI:65315"/>
        <dbReference type="ChEBI" id="CHEBI:74447"/>
        <dbReference type="EC" id="2.1.1.35"/>
    </reaction>
    <physiologicalReaction direction="left-to-right" evidence="5">
        <dbReference type="Rhea" id="RHEA:42713"/>
    </physiologicalReaction>
</comment>
<keyword evidence="10" id="KW-1185">Reference proteome</keyword>
<protein>
    <recommendedName>
        <fullName evidence="4">tRNA (uracil(54)-C(5))-methyltransferase</fullName>
        <ecNumber evidence="4">2.1.1.35</ecNumber>
    </recommendedName>
</protein>
<feature type="compositionally biased region" description="Basic and acidic residues" evidence="8">
    <location>
        <begin position="559"/>
        <end position="568"/>
    </location>
</feature>
<gene>
    <name evidence="9" type="ORF">LOTGIDRAFT_121926</name>
</gene>
<dbReference type="PANTHER" id="PTHR45904:SF2">
    <property type="entry name" value="TRNA (URACIL-5-)-METHYLTRANSFERASE HOMOLOG A"/>
    <property type="match status" value="1"/>
</dbReference>
<evidence type="ECO:0000256" key="7">
    <source>
        <dbReference type="PROSITE-ProRule" id="PRU10015"/>
    </source>
</evidence>
<dbReference type="CDD" id="cd02440">
    <property type="entry name" value="AdoMet_MTases"/>
    <property type="match status" value="1"/>
</dbReference>
<dbReference type="Gene3D" id="3.30.70.330">
    <property type="match status" value="1"/>
</dbReference>
<dbReference type="CTD" id="20232044"/>
<dbReference type="InterPro" id="IPR029063">
    <property type="entry name" value="SAM-dependent_MTases_sf"/>
</dbReference>
<feature type="active site" evidence="7">
    <location>
        <position position="489"/>
    </location>
</feature>
<reference evidence="9 10" key="1">
    <citation type="journal article" date="2013" name="Nature">
        <title>Insights into bilaterian evolution from three spiralian genomes.</title>
        <authorList>
            <person name="Simakov O."/>
            <person name="Marletaz F."/>
            <person name="Cho S.J."/>
            <person name="Edsinger-Gonzales E."/>
            <person name="Havlak P."/>
            <person name="Hellsten U."/>
            <person name="Kuo D.H."/>
            <person name="Larsson T."/>
            <person name="Lv J."/>
            <person name="Arendt D."/>
            <person name="Savage R."/>
            <person name="Osoegawa K."/>
            <person name="de Jong P."/>
            <person name="Grimwood J."/>
            <person name="Chapman J.A."/>
            <person name="Shapiro H."/>
            <person name="Aerts A."/>
            <person name="Otillar R.P."/>
            <person name="Terry A.Y."/>
            <person name="Boore J.L."/>
            <person name="Grigoriev I.V."/>
            <person name="Lindberg D.R."/>
            <person name="Seaver E.C."/>
            <person name="Weisblat D.A."/>
            <person name="Putnam N.H."/>
            <person name="Rokhsar D.S."/>
        </authorList>
    </citation>
    <scope>NUCLEOTIDE SEQUENCE [LARGE SCALE GENOMIC DNA]</scope>
</reference>
<dbReference type="CDD" id="cd12439">
    <property type="entry name" value="RRM_TRMT2A"/>
    <property type="match status" value="1"/>
</dbReference>
<evidence type="ECO:0000256" key="1">
    <source>
        <dbReference type="ARBA" id="ARBA00022603"/>
    </source>
</evidence>
<dbReference type="Pfam" id="PF05958">
    <property type="entry name" value="tRNA_U5-meth_tr"/>
    <property type="match status" value="1"/>
</dbReference>
<dbReference type="Proteomes" id="UP000030746">
    <property type="component" value="Unassembled WGS sequence"/>
</dbReference>
<accession>V4AE71</accession>
<dbReference type="EMBL" id="KB202237">
    <property type="protein sequence ID" value="ESO91641.1"/>
    <property type="molecule type" value="Genomic_DNA"/>
</dbReference>
<dbReference type="SUPFAM" id="SSF54928">
    <property type="entry name" value="RNA-binding domain, RBD"/>
    <property type="match status" value="1"/>
</dbReference>
<dbReference type="GO" id="GO:0003723">
    <property type="term" value="F:RNA binding"/>
    <property type="evidence" value="ECO:0007669"/>
    <property type="project" value="TreeGrafter"/>
</dbReference>
<feature type="compositionally biased region" description="Basic and acidic residues" evidence="8">
    <location>
        <begin position="591"/>
        <end position="616"/>
    </location>
</feature>
<feature type="binding site" evidence="6">
    <location>
        <position position="412"/>
    </location>
    <ligand>
        <name>S-adenosyl-L-methionine</name>
        <dbReference type="ChEBI" id="CHEBI:59789"/>
    </ligand>
</feature>
<dbReference type="GO" id="GO:0032259">
    <property type="term" value="P:methylation"/>
    <property type="evidence" value="ECO:0007669"/>
    <property type="project" value="UniProtKB-KW"/>
</dbReference>
<dbReference type="KEGG" id="lgi:LOTGIDRAFT_121926"/>
<dbReference type="AlphaFoldDB" id="V4AE71"/>
<dbReference type="Gene3D" id="3.40.50.150">
    <property type="entry name" value="Vaccinia Virus protein VP39"/>
    <property type="match status" value="1"/>
</dbReference>
<evidence type="ECO:0000256" key="4">
    <source>
        <dbReference type="ARBA" id="ARBA00033763"/>
    </source>
</evidence>
<feature type="region of interest" description="Disordered" evidence="8">
    <location>
        <begin position="546"/>
        <end position="616"/>
    </location>
</feature>
<evidence type="ECO:0000313" key="10">
    <source>
        <dbReference type="Proteomes" id="UP000030746"/>
    </source>
</evidence>
<dbReference type="InterPro" id="IPR012677">
    <property type="entry name" value="Nucleotide-bd_a/b_plait_sf"/>
</dbReference>
<dbReference type="GO" id="GO:0030697">
    <property type="term" value="F:tRNA (uracil(54)-C5)-methyltransferase activity, S-adenosyl methionine-dependent"/>
    <property type="evidence" value="ECO:0007669"/>
    <property type="project" value="UniProtKB-EC"/>
</dbReference>
<dbReference type="Gene3D" id="2.40.50.1070">
    <property type="match status" value="1"/>
</dbReference>
<proteinExistence type="inferred from homology"/>
<dbReference type="RefSeq" id="XP_009057705.1">
    <property type="nucleotide sequence ID" value="XM_009059457.1"/>
</dbReference>
<evidence type="ECO:0000256" key="2">
    <source>
        <dbReference type="ARBA" id="ARBA00022679"/>
    </source>
</evidence>
<dbReference type="HOGENOM" id="CLU_014689_4_2_1"/>
<keyword evidence="1 6" id="KW-0489">Methyltransferase</keyword>
<dbReference type="PROSITE" id="PS51687">
    <property type="entry name" value="SAM_MT_RNA_M5U"/>
    <property type="match status" value="1"/>
</dbReference>
<evidence type="ECO:0000256" key="6">
    <source>
        <dbReference type="PROSITE-ProRule" id="PRU01024"/>
    </source>
</evidence>
<dbReference type="OrthoDB" id="10250660at2759"/>
<dbReference type="InterPro" id="IPR035979">
    <property type="entry name" value="RBD_domain_sf"/>
</dbReference>
<evidence type="ECO:0000313" key="9">
    <source>
        <dbReference type="EMBL" id="ESO91641.1"/>
    </source>
</evidence>
<keyword evidence="3 6" id="KW-0949">S-adenosyl-L-methionine</keyword>